<evidence type="ECO:0000256" key="5">
    <source>
        <dbReference type="ARBA" id="ARBA00012032"/>
    </source>
</evidence>
<evidence type="ECO:0000259" key="17">
    <source>
        <dbReference type="PROSITE" id="PS50970"/>
    </source>
</evidence>
<dbReference type="GO" id="GO:0046872">
    <property type="term" value="F:metal ion binding"/>
    <property type="evidence" value="ECO:0007669"/>
    <property type="project" value="UniProtKB-KW"/>
</dbReference>
<evidence type="ECO:0000256" key="8">
    <source>
        <dbReference type="ARBA" id="ARBA00022628"/>
    </source>
</evidence>
<dbReference type="SUPFAM" id="SSF82282">
    <property type="entry name" value="Homocysteine S-methyltransferase"/>
    <property type="match status" value="1"/>
</dbReference>
<comment type="similarity">
    <text evidence="4">Belongs to the vitamin-B12 dependent methionine synthase family.</text>
</comment>
<dbReference type="GO" id="GO:0050667">
    <property type="term" value="P:homocysteine metabolic process"/>
    <property type="evidence" value="ECO:0007669"/>
    <property type="project" value="TreeGrafter"/>
</dbReference>
<dbReference type="InterPro" id="IPR036589">
    <property type="entry name" value="HCY_dom_sf"/>
</dbReference>
<evidence type="ECO:0000256" key="9">
    <source>
        <dbReference type="ARBA" id="ARBA00022679"/>
    </source>
</evidence>
<evidence type="ECO:0000256" key="15">
    <source>
        <dbReference type="ARBA" id="ARBA00031040"/>
    </source>
</evidence>
<dbReference type="GO" id="GO:0008705">
    <property type="term" value="F:methionine synthase activity"/>
    <property type="evidence" value="ECO:0007669"/>
    <property type="project" value="UniProtKB-EC"/>
</dbReference>
<dbReference type="Pfam" id="PF02574">
    <property type="entry name" value="S-methyl_trans"/>
    <property type="match status" value="1"/>
</dbReference>
<evidence type="ECO:0000256" key="7">
    <source>
        <dbReference type="ARBA" id="ARBA00022605"/>
    </source>
</evidence>
<evidence type="ECO:0000313" key="18">
    <source>
        <dbReference type="EMBL" id="CUS46887.1"/>
    </source>
</evidence>
<evidence type="ECO:0000256" key="4">
    <source>
        <dbReference type="ARBA" id="ARBA00010398"/>
    </source>
</evidence>
<dbReference type="GO" id="GO:0032259">
    <property type="term" value="P:methylation"/>
    <property type="evidence" value="ECO:0007669"/>
    <property type="project" value="UniProtKB-KW"/>
</dbReference>
<evidence type="ECO:0000256" key="3">
    <source>
        <dbReference type="ARBA" id="ARBA00005178"/>
    </source>
</evidence>
<feature type="region of interest" description="Disordered" evidence="16">
    <location>
        <begin position="1"/>
        <end position="37"/>
    </location>
</feature>
<evidence type="ECO:0000256" key="11">
    <source>
        <dbReference type="ARBA" id="ARBA00022723"/>
    </source>
</evidence>
<evidence type="ECO:0000256" key="10">
    <source>
        <dbReference type="ARBA" id="ARBA00022691"/>
    </source>
</evidence>
<dbReference type="EMBL" id="CZQE01000408">
    <property type="protein sequence ID" value="CUS46887.1"/>
    <property type="molecule type" value="Genomic_DNA"/>
</dbReference>
<accession>A0A160TQS3</accession>
<keyword evidence="14" id="KW-0170">Cobalt</keyword>
<reference evidence="18" key="1">
    <citation type="submission" date="2015-10" db="EMBL/GenBank/DDBJ databases">
        <authorList>
            <person name="Gilbert D.G."/>
        </authorList>
    </citation>
    <scope>NUCLEOTIDE SEQUENCE</scope>
</reference>
<dbReference type="GO" id="GO:0031419">
    <property type="term" value="F:cobalamin binding"/>
    <property type="evidence" value="ECO:0007669"/>
    <property type="project" value="UniProtKB-KW"/>
</dbReference>
<keyword evidence="11" id="KW-0479">Metal-binding</keyword>
<evidence type="ECO:0000256" key="13">
    <source>
        <dbReference type="ARBA" id="ARBA00023167"/>
    </source>
</evidence>
<comment type="cofactor">
    <cofactor evidence="2">
        <name>methylcob(III)alamin</name>
        <dbReference type="ChEBI" id="CHEBI:28115"/>
    </cofactor>
</comment>
<keyword evidence="8" id="KW-0846">Cobalamin</keyword>
<dbReference type="GO" id="GO:0046653">
    <property type="term" value="P:tetrahydrofolate metabolic process"/>
    <property type="evidence" value="ECO:0007669"/>
    <property type="project" value="TreeGrafter"/>
</dbReference>
<name>A0A160TQS3_9ZZZZ</name>
<comment type="pathway">
    <text evidence="3">Amino-acid biosynthesis; L-methionine biosynthesis via de novo pathway; L-methionine from L-homocysteine (MetH route): step 1/1.</text>
</comment>
<dbReference type="GO" id="GO:0005829">
    <property type="term" value="C:cytosol"/>
    <property type="evidence" value="ECO:0007669"/>
    <property type="project" value="TreeGrafter"/>
</dbReference>
<keyword evidence="13" id="KW-0486">Methionine biosynthesis</keyword>
<protein>
    <recommendedName>
        <fullName evidence="5">methionine synthase</fullName>
        <ecNumber evidence="5">2.1.1.13</ecNumber>
    </recommendedName>
    <alternativeName>
        <fullName evidence="15">5-methyltetrahydrofolate--homocysteine methyltransferase</fullName>
    </alternativeName>
</protein>
<keyword evidence="9 18" id="KW-0808">Transferase</keyword>
<dbReference type="Gene3D" id="3.20.20.330">
    <property type="entry name" value="Homocysteine-binding-like domain"/>
    <property type="match status" value="1"/>
</dbReference>
<comment type="cofactor">
    <cofactor evidence="1">
        <name>Zn(2+)</name>
        <dbReference type="ChEBI" id="CHEBI:29105"/>
    </cofactor>
</comment>
<keyword evidence="7" id="KW-0028">Amino-acid biosynthesis</keyword>
<keyword evidence="12" id="KW-0862">Zinc</keyword>
<gene>
    <name evidence="18" type="ORF">MGWOODY_Smn2131</name>
</gene>
<dbReference type="AlphaFoldDB" id="A0A160TQS3"/>
<evidence type="ECO:0000256" key="14">
    <source>
        <dbReference type="ARBA" id="ARBA00023285"/>
    </source>
</evidence>
<evidence type="ECO:0000256" key="2">
    <source>
        <dbReference type="ARBA" id="ARBA00001956"/>
    </source>
</evidence>
<feature type="domain" description="Hcy-binding" evidence="17">
    <location>
        <begin position="85"/>
        <end position="402"/>
    </location>
</feature>
<dbReference type="PANTHER" id="PTHR45833">
    <property type="entry name" value="METHIONINE SYNTHASE"/>
    <property type="match status" value="1"/>
</dbReference>
<sequence>MRRRDPRLDGAAVRGAGRSPRRAPARRGDGRGRDVPPALCRRRAQLPFLHAQPRRAELRDLPHARVAREGAGAGGSLRDMTMTARETLLAEAAKRILITDGAFGTEIQNWKLSEADYAGTLGLAKDQKGNNDILALTKPEVPETITREYLDAGSDIVSTNTFSANVISQADYAAESLVKEINIASAQIARRLADQYAAKDGRPRFVAGAIGPTNKTLSLSPDVNDPGFREIDFDYLKDVYREQIDALLEGGVDFILIETVFDTLNAKAGVMAALEAADALGRDVPIMLSMTLTDLSGRNLSGHTVEAFWHAVRHARPITIGLNCSFGAEQLRPHVRTLSDIADTLIMVYPNAGLPNELGEYDEQPATTAGLVREWAANGQVNILGGCCGSTPAHIAAIAGAVAGLPPRAPVVPPVRTRLAGLEPMTMGA</sequence>
<dbReference type="FunFam" id="3.20.20.330:FF:000001">
    <property type="entry name" value="Methionine synthase"/>
    <property type="match status" value="1"/>
</dbReference>
<evidence type="ECO:0000256" key="6">
    <source>
        <dbReference type="ARBA" id="ARBA00022603"/>
    </source>
</evidence>
<dbReference type="InterPro" id="IPR050554">
    <property type="entry name" value="Met_Synthase/Corrinoid"/>
</dbReference>
<keyword evidence="10" id="KW-0949">S-adenosyl-L-methionine</keyword>
<evidence type="ECO:0000256" key="12">
    <source>
        <dbReference type="ARBA" id="ARBA00022833"/>
    </source>
</evidence>
<dbReference type="PANTHER" id="PTHR45833:SF1">
    <property type="entry name" value="METHIONINE SYNTHASE"/>
    <property type="match status" value="1"/>
</dbReference>
<evidence type="ECO:0000256" key="16">
    <source>
        <dbReference type="SAM" id="MobiDB-lite"/>
    </source>
</evidence>
<dbReference type="PROSITE" id="PS50970">
    <property type="entry name" value="HCY"/>
    <property type="match status" value="1"/>
</dbReference>
<keyword evidence="6 18" id="KW-0489">Methyltransferase</keyword>
<dbReference type="EC" id="2.1.1.13" evidence="5"/>
<dbReference type="InterPro" id="IPR003726">
    <property type="entry name" value="HCY_dom"/>
</dbReference>
<evidence type="ECO:0000256" key="1">
    <source>
        <dbReference type="ARBA" id="ARBA00001947"/>
    </source>
</evidence>
<proteinExistence type="inferred from homology"/>
<organism evidence="18">
    <name type="scientific">hydrothermal vent metagenome</name>
    <dbReference type="NCBI Taxonomy" id="652676"/>
    <lineage>
        <taxon>unclassified sequences</taxon>
        <taxon>metagenomes</taxon>
        <taxon>ecological metagenomes</taxon>
    </lineage>
</organism>